<feature type="non-terminal residue" evidence="1">
    <location>
        <position position="1"/>
    </location>
</feature>
<protein>
    <submittedName>
        <fullName evidence="1">Uncharacterized protein</fullName>
    </submittedName>
</protein>
<dbReference type="Proteomes" id="UP001432027">
    <property type="component" value="Unassembled WGS sequence"/>
</dbReference>
<name>A0AAV5SFK8_9BILA</name>
<dbReference type="AlphaFoldDB" id="A0AAV5SFK8"/>
<reference evidence="1" key="1">
    <citation type="submission" date="2023-10" db="EMBL/GenBank/DDBJ databases">
        <title>Genome assembly of Pristionchus species.</title>
        <authorList>
            <person name="Yoshida K."/>
            <person name="Sommer R.J."/>
        </authorList>
    </citation>
    <scope>NUCLEOTIDE SEQUENCE</scope>
    <source>
        <strain evidence="1">RS0144</strain>
    </source>
</reference>
<evidence type="ECO:0000313" key="2">
    <source>
        <dbReference type="Proteomes" id="UP001432027"/>
    </source>
</evidence>
<sequence length="156" mass="17852">QFRASNVSRVLMSAASFGHGLFWKTPDQKSPVIPPIYTSDDDPMLHPPLSCTNYWDDVIRDLKLDSNVNVSSAALQVLEATKWPKYCKERNVPSEKADAIVSELPNRHITMPREYNECAADDGKKFMYNVSIQNRIFFPKSNVIRICQNLEIFMNI</sequence>
<comment type="caution">
    <text evidence="1">The sequence shown here is derived from an EMBL/GenBank/DDBJ whole genome shotgun (WGS) entry which is preliminary data.</text>
</comment>
<dbReference type="GO" id="GO:0016791">
    <property type="term" value="F:phosphatase activity"/>
    <property type="evidence" value="ECO:0007669"/>
    <property type="project" value="UniProtKB-ARBA"/>
</dbReference>
<dbReference type="Gene3D" id="3.40.50.1240">
    <property type="entry name" value="Phosphoglycerate mutase-like"/>
    <property type="match status" value="1"/>
</dbReference>
<dbReference type="SUPFAM" id="SSF53254">
    <property type="entry name" value="Phosphoglycerate mutase-like"/>
    <property type="match status" value="1"/>
</dbReference>
<organism evidence="1 2">
    <name type="scientific">Pristionchus entomophagus</name>
    <dbReference type="NCBI Taxonomy" id="358040"/>
    <lineage>
        <taxon>Eukaryota</taxon>
        <taxon>Metazoa</taxon>
        <taxon>Ecdysozoa</taxon>
        <taxon>Nematoda</taxon>
        <taxon>Chromadorea</taxon>
        <taxon>Rhabditida</taxon>
        <taxon>Rhabditina</taxon>
        <taxon>Diplogasteromorpha</taxon>
        <taxon>Diplogasteroidea</taxon>
        <taxon>Neodiplogasteridae</taxon>
        <taxon>Pristionchus</taxon>
    </lineage>
</organism>
<dbReference type="InterPro" id="IPR029033">
    <property type="entry name" value="His_PPase_superfam"/>
</dbReference>
<gene>
    <name evidence="1" type="ORF">PENTCL1PPCAC_3582</name>
</gene>
<keyword evidence="2" id="KW-1185">Reference proteome</keyword>
<proteinExistence type="predicted"/>
<dbReference type="EMBL" id="BTSX01000001">
    <property type="protein sequence ID" value="GMS81407.1"/>
    <property type="molecule type" value="Genomic_DNA"/>
</dbReference>
<accession>A0AAV5SFK8</accession>
<evidence type="ECO:0000313" key="1">
    <source>
        <dbReference type="EMBL" id="GMS81407.1"/>
    </source>
</evidence>